<reference evidence="5 6" key="1">
    <citation type="submission" date="2017-06" db="EMBL/GenBank/DDBJ databases">
        <title>Genome sequencing of cyanobaciteial culture collection at National Institute for Environmental Studies (NIES).</title>
        <authorList>
            <person name="Hirose Y."/>
            <person name="Shimura Y."/>
            <person name="Fujisawa T."/>
            <person name="Nakamura Y."/>
            <person name="Kawachi M."/>
        </authorList>
    </citation>
    <scope>NUCLEOTIDE SEQUENCE [LARGE SCALE GENOMIC DNA]</scope>
    <source>
        <strain evidence="5 6">NIES-2135</strain>
    </source>
</reference>
<dbReference type="Proteomes" id="UP000217895">
    <property type="component" value="Chromosome"/>
</dbReference>
<dbReference type="SMART" id="SM00825">
    <property type="entry name" value="PKS_KS"/>
    <property type="match status" value="1"/>
</dbReference>
<keyword evidence="6" id="KW-1185">Reference proteome</keyword>
<organism evidence="5 6">
    <name type="scientific">Leptolyngbya boryana NIES-2135</name>
    <dbReference type="NCBI Taxonomy" id="1973484"/>
    <lineage>
        <taxon>Bacteria</taxon>
        <taxon>Bacillati</taxon>
        <taxon>Cyanobacteriota</taxon>
        <taxon>Cyanophyceae</taxon>
        <taxon>Leptolyngbyales</taxon>
        <taxon>Leptolyngbyaceae</taxon>
        <taxon>Leptolyngbya group</taxon>
        <taxon>Leptolyngbya</taxon>
    </lineage>
</organism>
<comment type="similarity">
    <text evidence="1 3">Belongs to the thiolase-like superfamily. Beta-ketoacyl-ACP synthases family.</text>
</comment>
<keyword evidence="2 3" id="KW-0808">Transferase</keyword>
<dbReference type="InterPro" id="IPR000794">
    <property type="entry name" value="Beta-ketoacyl_synthase"/>
</dbReference>
<dbReference type="EMBL" id="AP018203">
    <property type="protein sequence ID" value="BAY57354.1"/>
    <property type="molecule type" value="Genomic_DNA"/>
</dbReference>
<dbReference type="PANTHER" id="PTHR11712:SF347">
    <property type="entry name" value="BETA KETOACYL-ACYL CARRIER PROTEIN SYNTHASE"/>
    <property type="match status" value="1"/>
</dbReference>
<evidence type="ECO:0000256" key="3">
    <source>
        <dbReference type="RuleBase" id="RU003694"/>
    </source>
</evidence>
<dbReference type="PANTHER" id="PTHR11712">
    <property type="entry name" value="POLYKETIDE SYNTHASE-RELATED"/>
    <property type="match status" value="1"/>
</dbReference>
<dbReference type="AlphaFoldDB" id="A0A1Z4JKT8"/>
<evidence type="ECO:0000256" key="1">
    <source>
        <dbReference type="ARBA" id="ARBA00008467"/>
    </source>
</evidence>
<dbReference type="Pfam" id="PF00109">
    <property type="entry name" value="ketoacyl-synt"/>
    <property type="match status" value="1"/>
</dbReference>
<dbReference type="PROSITE" id="PS00606">
    <property type="entry name" value="KS3_1"/>
    <property type="match status" value="1"/>
</dbReference>
<evidence type="ECO:0000259" key="4">
    <source>
        <dbReference type="PROSITE" id="PS52004"/>
    </source>
</evidence>
<dbReference type="Pfam" id="PF02801">
    <property type="entry name" value="Ketoacyl-synt_C"/>
    <property type="match status" value="1"/>
</dbReference>
<gene>
    <name evidence="5" type="ORF">NIES2135_42190</name>
</gene>
<dbReference type="GO" id="GO:0004315">
    <property type="term" value="F:3-oxoacyl-[acyl-carrier-protein] synthase activity"/>
    <property type="evidence" value="ECO:0007669"/>
    <property type="project" value="InterPro"/>
</dbReference>
<dbReference type="Gene3D" id="3.40.47.10">
    <property type="match status" value="1"/>
</dbReference>
<dbReference type="InterPro" id="IPR014031">
    <property type="entry name" value="Ketoacyl_synth_C"/>
</dbReference>
<evidence type="ECO:0000256" key="2">
    <source>
        <dbReference type="ARBA" id="ARBA00022679"/>
    </source>
</evidence>
<dbReference type="InterPro" id="IPR014030">
    <property type="entry name" value="Ketoacyl_synth_N"/>
</dbReference>
<dbReference type="GO" id="GO:0006633">
    <property type="term" value="P:fatty acid biosynthetic process"/>
    <property type="evidence" value="ECO:0007669"/>
    <property type="project" value="InterPro"/>
</dbReference>
<dbReference type="NCBIfam" id="NF004618">
    <property type="entry name" value="PRK05952.1"/>
    <property type="match status" value="1"/>
</dbReference>
<sequence>MDVVVTGIGLVSALGNLMSSWKGLVEMRSGIQFYQPFSCVEPKPIALIEQQPSEILTLTRQVVADAIEDAGLESPLFDCGIVLGSSRGNQMQWEKLAAGQGEMSNWLNTLPNVAAIATAQMVGSQGIVLAPMAACATGLWAIARAAELIRSRQCDRVICGAIEAPITPLTLIGFERMGALAREGAFPFDVDRQGLVLGEGGAVLILESAELAAQRNAKIYGRVLGAGLTADGYHVSAPEPESRAAIAAVQHCLERSQLRPQEIDYIHAHGTSTQLNDRNEAQLIQRCFSDSVWVSSTKGATGHTLGGSGALGAAFCLMALQEQIVPPNVGLRELEFELAIARSAQTAKLENVLCFSFGFGGQNAIVAFSR</sequence>
<dbReference type="InterPro" id="IPR018201">
    <property type="entry name" value="Ketoacyl_synth_AS"/>
</dbReference>
<accession>A0A1Z4JKT8</accession>
<protein>
    <submittedName>
        <fullName evidence="5">Beta-ketoacyl-acyl-carrier-protein synthase I</fullName>
    </submittedName>
</protein>
<dbReference type="SUPFAM" id="SSF53901">
    <property type="entry name" value="Thiolase-like"/>
    <property type="match status" value="2"/>
</dbReference>
<feature type="domain" description="Ketosynthase family 3 (KS3)" evidence="4">
    <location>
        <begin position="1"/>
        <end position="370"/>
    </location>
</feature>
<proteinExistence type="inferred from homology"/>
<evidence type="ECO:0000313" key="5">
    <source>
        <dbReference type="EMBL" id="BAY57354.1"/>
    </source>
</evidence>
<dbReference type="PROSITE" id="PS52004">
    <property type="entry name" value="KS3_2"/>
    <property type="match status" value="1"/>
</dbReference>
<dbReference type="CDD" id="cd00834">
    <property type="entry name" value="KAS_I_II"/>
    <property type="match status" value="1"/>
</dbReference>
<name>A0A1Z4JKT8_LEPBY</name>
<dbReference type="InterPro" id="IPR020841">
    <property type="entry name" value="PKS_Beta-ketoAc_synthase_dom"/>
</dbReference>
<dbReference type="InterPro" id="IPR016039">
    <property type="entry name" value="Thiolase-like"/>
</dbReference>
<evidence type="ECO:0000313" key="6">
    <source>
        <dbReference type="Proteomes" id="UP000217895"/>
    </source>
</evidence>